<organism evidence="2 3">
    <name type="scientific">Hymenoscyphus albidus</name>
    <dbReference type="NCBI Taxonomy" id="595503"/>
    <lineage>
        <taxon>Eukaryota</taxon>
        <taxon>Fungi</taxon>
        <taxon>Dikarya</taxon>
        <taxon>Ascomycota</taxon>
        <taxon>Pezizomycotina</taxon>
        <taxon>Leotiomycetes</taxon>
        <taxon>Helotiales</taxon>
        <taxon>Helotiaceae</taxon>
        <taxon>Hymenoscyphus</taxon>
    </lineage>
</organism>
<comment type="caution">
    <text evidence="2">The sequence shown here is derived from an EMBL/GenBank/DDBJ whole genome shotgun (WGS) entry which is preliminary data.</text>
</comment>
<evidence type="ECO:0000256" key="1">
    <source>
        <dbReference type="SAM" id="SignalP"/>
    </source>
</evidence>
<dbReference type="OrthoDB" id="4954273at2759"/>
<dbReference type="EMBL" id="CAJVRM010000113">
    <property type="protein sequence ID" value="CAG8974705.1"/>
    <property type="molecule type" value="Genomic_DNA"/>
</dbReference>
<keyword evidence="1" id="KW-0732">Signal</keyword>
<protein>
    <submittedName>
        <fullName evidence="2">Uncharacterized protein</fullName>
    </submittedName>
</protein>
<accession>A0A9N9LFZ9</accession>
<keyword evidence="3" id="KW-1185">Reference proteome</keyword>
<feature type="signal peptide" evidence="1">
    <location>
        <begin position="1"/>
        <end position="17"/>
    </location>
</feature>
<dbReference type="Proteomes" id="UP000701801">
    <property type="component" value="Unassembled WGS sequence"/>
</dbReference>
<reference evidence="2" key="1">
    <citation type="submission" date="2021-07" db="EMBL/GenBank/DDBJ databases">
        <authorList>
            <person name="Durling M."/>
        </authorList>
    </citation>
    <scope>NUCLEOTIDE SEQUENCE</scope>
</reference>
<evidence type="ECO:0000313" key="2">
    <source>
        <dbReference type="EMBL" id="CAG8974705.1"/>
    </source>
</evidence>
<name>A0A9N9LFZ9_9HELO</name>
<evidence type="ECO:0000313" key="3">
    <source>
        <dbReference type="Proteomes" id="UP000701801"/>
    </source>
</evidence>
<sequence>MKLNFILVLTLAVSANAAVLTRDAVPDDRKWCNDGTEGNGSCEKDGYFTFCCMNDPNYPGFGTLRHAIKGSMDMKDNKRCGPGGYGTVDCCPKD</sequence>
<feature type="chain" id="PRO_5040324975" evidence="1">
    <location>
        <begin position="18"/>
        <end position="94"/>
    </location>
</feature>
<dbReference type="AlphaFoldDB" id="A0A9N9LFZ9"/>
<proteinExistence type="predicted"/>
<gene>
    <name evidence="2" type="ORF">HYALB_00006441</name>
</gene>